<keyword evidence="4" id="KW-1185">Reference proteome</keyword>
<evidence type="ECO:0000256" key="2">
    <source>
        <dbReference type="SAM" id="SignalP"/>
    </source>
</evidence>
<evidence type="ECO:0000313" key="3">
    <source>
        <dbReference type="EMBL" id="QXT63679.1"/>
    </source>
</evidence>
<keyword evidence="2" id="KW-0732">Signal</keyword>
<feature type="compositionally biased region" description="Low complexity" evidence="1">
    <location>
        <begin position="22"/>
        <end position="40"/>
    </location>
</feature>
<organism evidence="3 4">
    <name type="scientific">Tessaracoccus palaemonis</name>
    <dbReference type="NCBI Taxonomy" id="2829499"/>
    <lineage>
        <taxon>Bacteria</taxon>
        <taxon>Bacillati</taxon>
        <taxon>Actinomycetota</taxon>
        <taxon>Actinomycetes</taxon>
        <taxon>Propionibacteriales</taxon>
        <taxon>Propionibacteriaceae</taxon>
        <taxon>Tessaracoccus</taxon>
    </lineage>
</organism>
<reference evidence="3 4" key="1">
    <citation type="submission" date="2021-07" db="EMBL/GenBank/DDBJ databases">
        <title>complete genome sequencing of Tessaracoccus sp.J1M15.</title>
        <authorList>
            <person name="Bae J.-W."/>
            <person name="Kim D.-y."/>
        </authorList>
    </citation>
    <scope>NUCLEOTIDE SEQUENCE [LARGE SCALE GENOMIC DNA]</scope>
    <source>
        <strain evidence="3 4">J1M15</strain>
    </source>
</reference>
<gene>
    <name evidence="3" type="ORF">KDB89_04155</name>
</gene>
<proteinExistence type="predicted"/>
<sequence>MPRLALTLLTVLALAGCSASDPGATSTTPPVTTPAPAATATPPAGVSLTALGFTHAPAGLSLPVGATLTERTDAANNITAVLSAPSGLDVLAHLRATLPAAGFQITADEGNSLLFTDGTWDGAFTVSGALSALTLRTDR</sequence>
<feature type="signal peptide" evidence="2">
    <location>
        <begin position="1"/>
        <end position="19"/>
    </location>
</feature>
<feature type="region of interest" description="Disordered" evidence="1">
    <location>
        <begin position="19"/>
        <end position="40"/>
    </location>
</feature>
<name>A0ABX8SLC6_9ACTN</name>
<dbReference type="EMBL" id="CP079216">
    <property type="protein sequence ID" value="QXT63679.1"/>
    <property type="molecule type" value="Genomic_DNA"/>
</dbReference>
<evidence type="ECO:0000313" key="4">
    <source>
        <dbReference type="Proteomes" id="UP000824504"/>
    </source>
</evidence>
<accession>A0ABX8SLC6</accession>
<dbReference type="PROSITE" id="PS51257">
    <property type="entry name" value="PROKAR_LIPOPROTEIN"/>
    <property type="match status" value="1"/>
</dbReference>
<dbReference type="Proteomes" id="UP000824504">
    <property type="component" value="Chromosome"/>
</dbReference>
<feature type="chain" id="PRO_5045187544" evidence="2">
    <location>
        <begin position="20"/>
        <end position="139"/>
    </location>
</feature>
<evidence type="ECO:0000256" key="1">
    <source>
        <dbReference type="SAM" id="MobiDB-lite"/>
    </source>
</evidence>
<dbReference type="RefSeq" id="WP_219083606.1">
    <property type="nucleotide sequence ID" value="NZ_CP079216.1"/>
</dbReference>
<protein>
    <submittedName>
        <fullName evidence="3">Uncharacterized protein</fullName>
    </submittedName>
</protein>